<dbReference type="SFLD" id="SFLDG01129">
    <property type="entry name" value="C1.5:_HAD__Beta-PGM__Phosphata"/>
    <property type="match status" value="1"/>
</dbReference>
<evidence type="ECO:0000313" key="1">
    <source>
        <dbReference type="EMBL" id="MFC5289324.1"/>
    </source>
</evidence>
<dbReference type="SUPFAM" id="SSF56784">
    <property type="entry name" value="HAD-like"/>
    <property type="match status" value="1"/>
</dbReference>
<dbReference type="RefSeq" id="WP_378249168.1">
    <property type="nucleotide sequence ID" value="NZ_JBHSKF010000010.1"/>
</dbReference>
<dbReference type="Pfam" id="PF12710">
    <property type="entry name" value="HAD"/>
    <property type="match status" value="1"/>
</dbReference>
<dbReference type="GO" id="GO:0016787">
    <property type="term" value="F:hydrolase activity"/>
    <property type="evidence" value="ECO:0007669"/>
    <property type="project" value="UniProtKB-KW"/>
</dbReference>
<dbReference type="InterPro" id="IPR023198">
    <property type="entry name" value="PGP-like_dom2"/>
</dbReference>
<dbReference type="SFLD" id="SFLDS00003">
    <property type="entry name" value="Haloacid_Dehalogenase"/>
    <property type="match status" value="1"/>
</dbReference>
<dbReference type="InterPro" id="IPR050155">
    <property type="entry name" value="HAD-like_hydrolase_sf"/>
</dbReference>
<dbReference type="Gene3D" id="3.40.50.1000">
    <property type="entry name" value="HAD superfamily/HAD-like"/>
    <property type="match status" value="1"/>
</dbReference>
<dbReference type="Gene3D" id="1.10.150.240">
    <property type="entry name" value="Putative phosphatase, domain 2"/>
    <property type="match status" value="1"/>
</dbReference>
<evidence type="ECO:0000313" key="2">
    <source>
        <dbReference type="Proteomes" id="UP001596157"/>
    </source>
</evidence>
<dbReference type="Proteomes" id="UP001596157">
    <property type="component" value="Unassembled WGS sequence"/>
</dbReference>
<accession>A0ABW0ET50</accession>
<organism evidence="1 2">
    <name type="scientific">Actinokineospora guangxiensis</name>
    <dbReference type="NCBI Taxonomy" id="1490288"/>
    <lineage>
        <taxon>Bacteria</taxon>
        <taxon>Bacillati</taxon>
        <taxon>Actinomycetota</taxon>
        <taxon>Actinomycetes</taxon>
        <taxon>Pseudonocardiales</taxon>
        <taxon>Pseudonocardiaceae</taxon>
        <taxon>Actinokineospora</taxon>
    </lineage>
</organism>
<dbReference type="PANTHER" id="PTHR43434">
    <property type="entry name" value="PHOSPHOGLYCOLATE PHOSPHATASE"/>
    <property type="match status" value="1"/>
</dbReference>
<sequence length="249" mass="25595">MTDPRLPGPDLLVLWDIDLTLVDYSGIGRKWYGEAMTAAHGLPIVHVPAFPGRTERSITAELLTAHGVEVTETAVQALFTELIAIAEAARADLPELGRALPGAAALLAALAERPNVVQSLVTGNLPELAACKLEAFDLHHHLDFEVGGYGGLSADRHDLVSAAIAAAGAKYGTAFDPARVVVIGDTPHDVAAALHHGAIGVGVATGRSTVAELRESGAQLVLEDLSDTPTALAALMDAASTGSTPGTSP</sequence>
<dbReference type="InterPro" id="IPR036412">
    <property type="entry name" value="HAD-like_sf"/>
</dbReference>
<keyword evidence="1" id="KW-0378">Hydrolase</keyword>
<dbReference type="PANTHER" id="PTHR43434:SF19">
    <property type="entry name" value="PHOSPHONOACETALDEHYDE HYDROLASE"/>
    <property type="match status" value="1"/>
</dbReference>
<proteinExistence type="predicted"/>
<name>A0ABW0ET50_9PSEU</name>
<reference evidence="2" key="1">
    <citation type="journal article" date="2019" name="Int. J. Syst. Evol. Microbiol.">
        <title>The Global Catalogue of Microorganisms (GCM) 10K type strain sequencing project: providing services to taxonomists for standard genome sequencing and annotation.</title>
        <authorList>
            <consortium name="The Broad Institute Genomics Platform"/>
            <consortium name="The Broad Institute Genome Sequencing Center for Infectious Disease"/>
            <person name="Wu L."/>
            <person name="Ma J."/>
        </authorList>
    </citation>
    <scope>NUCLEOTIDE SEQUENCE [LARGE SCALE GENOMIC DNA]</scope>
    <source>
        <strain evidence="2">CCUG 59778</strain>
    </source>
</reference>
<dbReference type="EMBL" id="JBHSKF010000010">
    <property type="protein sequence ID" value="MFC5289324.1"/>
    <property type="molecule type" value="Genomic_DNA"/>
</dbReference>
<keyword evidence="2" id="KW-1185">Reference proteome</keyword>
<comment type="caution">
    <text evidence="1">The sequence shown here is derived from an EMBL/GenBank/DDBJ whole genome shotgun (WGS) entry which is preliminary data.</text>
</comment>
<dbReference type="InterPro" id="IPR023214">
    <property type="entry name" value="HAD_sf"/>
</dbReference>
<gene>
    <name evidence="1" type="ORF">ACFPM7_19915</name>
</gene>
<protein>
    <submittedName>
        <fullName evidence="1">HAD family hydrolase</fullName>
    </submittedName>
</protein>